<proteinExistence type="predicted"/>
<dbReference type="PANTHER" id="PTHR20858:SF17">
    <property type="entry name" value="HYDROXYMETHYLPYRIMIDINE_PHOSPHOMETHYLPYRIMIDINE KINASE THI20-RELATED"/>
    <property type="match status" value="1"/>
</dbReference>
<dbReference type="PANTHER" id="PTHR20858">
    <property type="entry name" value="PHOSPHOMETHYLPYRIMIDINE KINASE"/>
    <property type="match status" value="1"/>
</dbReference>
<dbReference type="SUPFAM" id="SSF53613">
    <property type="entry name" value="Ribokinase-like"/>
    <property type="match status" value="1"/>
</dbReference>
<protein>
    <submittedName>
        <fullName evidence="1">Uncharacterized protein</fullName>
    </submittedName>
</protein>
<dbReference type="GO" id="GO:0008972">
    <property type="term" value="F:phosphomethylpyrimidine kinase activity"/>
    <property type="evidence" value="ECO:0007669"/>
    <property type="project" value="TreeGrafter"/>
</dbReference>
<dbReference type="GO" id="GO:0008902">
    <property type="term" value="F:hydroxymethylpyrimidine kinase activity"/>
    <property type="evidence" value="ECO:0007669"/>
    <property type="project" value="TreeGrafter"/>
</dbReference>
<dbReference type="EMBL" id="ASYU01000097">
    <property type="protein sequence ID" value="EQD98751.1"/>
    <property type="molecule type" value="Genomic_DNA"/>
</dbReference>
<evidence type="ECO:0000313" key="2">
    <source>
        <dbReference type="Proteomes" id="UP000015834"/>
    </source>
</evidence>
<gene>
    <name evidence="1" type="ORF">L933_06940</name>
</gene>
<dbReference type="GO" id="GO:0009228">
    <property type="term" value="P:thiamine biosynthetic process"/>
    <property type="evidence" value="ECO:0007669"/>
    <property type="project" value="TreeGrafter"/>
</dbReference>
<dbReference type="Proteomes" id="UP000015834">
    <property type="component" value="Unassembled WGS sequence"/>
</dbReference>
<name>T2T1H3_HELPX</name>
<feature type="non-terminal residue" evidence="1">
    <location>
        <position position="32"/>
    </location>
</feature>
<dbReference type="AlphaFoldDB" id="T2T1H3"/>
<dbReference type="InterPro" id="IPR029056">
    <property type="entry name" value="Ribokinase-like"/>
</dbReference>
<dbReference type="Gene3D" id="3.40.1190.20">
    <property type="match status" value="1"/>
</dbReference>
<accession>T2T1H3</accession>
<sequence>MKVYPQVLSIAGSDSGGGAGIQADLKAFQTLG</sequence>
<reference evidence="1 2" key="1">
    <citation type="journal article" date="2013" name="Genome Announc.">
        <title>Draft Genome Sequences of Helicobacter pylori Strains Isolated from Regions of Low and High Gastric Cancer Risk in Colombia.</title>
        <authorList>
            <person name="Sheh A."/>
            <person name="Piazuelo M.B."/>
            <person name="Wilson K.T."/>
            <person name="Correa P."/>
            <person name="Fox J.G."/>
        </authorList>
    </citation>
    <scope>NUCLEOTIDE SEQUENCE [LARGE SCALE GENOMIC DNA]</scope>
    <source>
        <strain evidence="1 2">PZ5056</strain>
    </source>
</reference>
<comment type="caution">
    <text evidence="1">The sequence shown here is derived from an EMBL/GenBank/DDBJ whole genome shotgun (WGS) entry which is preliminary data.</text>
</comment>
<dbReference type="GO" id="GO:0005829">
    <property type="term" value="C:cytosol"/>
    <property type="evidence" value="ECO:0007669"/>
    <property type="project" value="TreeGrafter"/>
</dbReference>
<organism evidence="1 2">
    <name type="scientific">Helicobacter pylori PZ5056</name>
    <dbReference type="NCBI Taxonomy" id="1337393"/>
    <lineage>
        <taxon>Bacteria</taxon>
        <taxon>Pseudomonadati</taxon>
        <taxon>Campylobacterota</taxon>
        <taxon>Epsilonproteobacteria</taxon>
        <taxon>Campylobacterales</taxon>
        <taxon>Helicobacteraceae</taxon>
        <taxon>Helicobacter</taxon>
    </lineage>
</organism>
<evidence type="ECO:0000313" key="1">
    <source>
        <dbReference type="EMBL" id="EQD98751.1"/>
    </source>
</evidence>